<dbReference type="InterPro" id="IPR015424">
    <property type="entry name" value="PyrdxlP-dep_Trfase"/>
</dbReference>
<feature type="binding site" evidence="9">
    <location>
        <position position="275"/>
    </location>
    <ligand>
        <name>substrate</name>
    </ligand>
</feature>
<dbReference type="PIRSF" id="PIRSF000521">
    <property type="entry name" value="Transaminase_4ab_Lys_Orn"/>
    <property type="match status" value="1"/>
</dbReference>
<dbReference type="NCBIfam" id="NF004624">
    <property type="entry name" value="PRK05964.1"/>
    <property type="match status" value="1"/>
</dbReference>
<feature type="binding site" evidence="9">
    <location>
        <position position="308"/>
    </location>
    <ligand>
        <name>substrate</name>
    </ligand>
</feature>
<feature type="binding site" evidence="9">
    <location>
        <position position="392"/>
    </location>
    <ligand>
        <name>substrate</name>
    </ligand>
</feature>
<comment type="subcellular location">
    <subcellularLocation>
        <location evidence="9">Cytoplasm</location>
    </subcellularLocation>
</comment>
<dbReference type="EC" id="2.6.1.62" evidence="9"/>
<reference evidence="10 11" key="1">
    <citation type="journal article" date="2018" name="Genome Biol. Evol.">
        <title>Cladogenesis and Genomic Streamlining in Extracellular Endosymbionts of Tropical Stink Bugs.</title>
        <authorList>
            <person name="Otero-Bravo A."/>
            <person name="Goffredi S."/>
            <person name="Sabree Z.L."/>
        </authorList>
    </citation>
    <scope>NUCLEOTIDE SEQUENCE [LARGE SCALE GENOMIC DNA]</scope>
    <source>
        <strain evidence="10 11">SoEE</strain>
    </source>
</reference>
<protein>
    <recommendedName>
        <fullName evidence="9">Adenosylmethionine-8-amino-7-oxononanoate aminotransferase</fullName>
        <ecNumber evidence="9">2.6.1.62</ecNumber>
    </recommendedName>
    <alternativeName>
        <fullName evidence="9">7,8-diamino-pelargonic acid aminotransferase</fullName>
        <shortName evidence="9">DAPA AT</shortName>
        <shortName evidence="9">DAPA aminotransferase</shortName>
    </alternativeName>
    <alternativeName>
        <fullName evidence="9">7,8-diaminononanoate synthase</fullName>
        <shortName evidence="9">DANS</shortName>
    </alternativeName>
    <alternativeName>
        <fullName evidence="9">Diaminopelargonic acid synthase</fullName>
    </alternativeName>
</protein>
<dbReference type="NCBIfam" id="TIGR00508">
    <property type="entry name" value="bioA"/>
    <property type="match status" value="1"/>
</dbReference>
<gene>
    <name evidence="9" type="primary">bioA</name>
    <name evidence="10" type="ORF">CRV12_00255</name>
</gene>
<dbReference type="HAMAP" id="MF_00834">
    <property type="entry name" value="BioA"/>
    <property type="match status" value="1"/>
</dbReference>
<dbReference type="PROSITE" id="PS00600">
    <property type="entry name" value="AA_TRANSFER_CLASS_3"/>
    <property type="match status" value="1"/>
</dbReference>
<evidence type="ECO:0000256" key="1">
    <source>
        <dbReference type="ARBA" id="ARBA00001933"/>
    </source>
</evidence>
<feature type="modified residue" description="N6-(pyridoxal phosphate)lysine" evidence="9">
    <location>
        <position position="275"/>
    </location>
</feature>
<dbReference type="Pfam" id="PF00202">
    <property type="entry name" value="Aminotran_3"/>
    <property type="match status" value="1"/>
</dbReference>
<dbReference type="InterPro" id="IPR005815">
    <property type="entry name" value="BioA"/>
</dbReference>
<feature type="site" description="Participates in the substrate recognition with KAPA and in a stacking interaction with the adenine ring of SAM" evidence="9">
    <location>
        <position position="18"/>
    </location>
</feature>
<proteinExistence type="inferred from homology"/>
<evidence type="ECO:0000256" key="8">
    <source>
        <dbReference type="ARBA" id="ARBA00048449"/>
    </source>
</evidence>
<organism evidence="10 11">
    <name type="scientific">Candidatus Pantoea edessiphila</name>
    <dbReference type="NCBI Taxonomy" id="2044610"/>
    <lineage>
        <taxon>Bacteria</taxon>
        <taxon>Pseudomonadati</taxon>
        <taxon>Pseudomonadota</taxon>
        <taxon>Gammaproteobacteria</taxon>
        <taxon>Enterobacterales</taxon>
        <taxon>Erwiniaceae</taxon>
        <taxon>Pantoea</taxon>
    </lineage>
</organism>
<dbReference type="OrthoDB" id="9801052at2"/>
<dbReference type="InterPro" id="IPR015422">
    <property type="entry name" value="PyrdxlP-dep_Trfase_small"/>
</dbReference>
<keyword evidence="4 9" id="KW-0808">Transferase</keyword>
<keyword evidence="6 9" id="KW-0093">Biotin biosynthesis</keyword>
<evidence type="ECO:0000313" key="11">
    <source>
        <dbReference type="Proteomes" id="UP000296153"/>
    </source>
</evidence>
<evidence type="ECO:0000256" key="3">
    <source>
        <dbReference type="ARBA" id="ARBA00022576"/>
    </source>
</evidence>
<keyword evidence="7 9" id="KW-0663">Pyridoxal phosphate</keyword>
<dbReference type="PANTHER" id="PTHR42684:SF17">
    <property type="entry name" value="ADENOSYLMETHIONINE-8-AMINO-7-OXONONANOATE AMINOTRANSFERASE"/>
    <property type="match status" value="1"/>
</dbReference>
<comment type="pathway">
    <text evidence="2 9">Cofactor biosynthesis; biotin biosynthesis; 7,8-diaminononanoate from 8-amino-7-oxononanoate (SAM route): step 1/1.</text>
</comment>
<comment type="caution">
    <text evidence="10">The sequence shown here is derived from an EMBL/GenBank/DDBJ whole genome shotgun (WGS) entry which is preliminary data.</text>
</comment>
<feature type="binding site" evidence="9">
    <location>
        <position position="53"/>
    </location>
    <ligand>
        <name>substrate</name>
    </ligand>
</feature>
<dbReference type="InterPro" id="IPR049704">
    <property type="entry name" value="Aminotrans_3_PPA_site"/>
</dbReference>
<dbReference type="EMBL" id="PDKT01000001">
    <property type="protein sequence ID" value="PPI88064.1"/>
    <property type="molecule type" value="Genomic_DNA"/>
</dbReference>
<comment type="similarity">
    <text evidence="9">Belongs to the class-III pyridoxal-phosphate-dependent aminotransferase family. BioA subfamily.</text>
</comment>
<dbReference type="Gene3D" id="3.40.640.10">
    <property type="entry name" value="Type I PLP-dependent aspartate aminotransferase-like (Major domain)"/>
    <property type="match status" value="1"/>
</dbReference>
<evidence type="ECO:0000256" key="2">
    <source>
        <dbReference type="ARBA" id="ARBA00005063"/>
    </source>
</evidence>
<comment type="cofactor">
    <cofactor evidence="1 9">
        <name>pyridoxal 5'-phosphate</name>
        <dbReference type="ChEBI" id="CHEBI:597326"/>
    </cofactor>
</comment>
<comment type="function">
    <text evidence="9">Catalyzes the transfer of the alpha-amino group from S-adenosyl-L-methionine (SAM) to 7-keto-8-aminopelargonic acid (KAPA) to form 7,8-diaminopelargonic acid (DAPA). It is the only aminotransferase known to utilize SAM as an amino donor.</text>
</comment>
<evidence type="ECO:0000256" key="7">
    <source>
        <dbReference type="ARBA" id="ARBA00022898"/>
    </source>
</evidence>
<dbReference type="Gene3D" id="3.90.1150.10">
    <property type="entry name" value="Aspartate Aminotransferase, domain 1"/>
    <property type="match status" value="1"/>
</dbReference>
<dbReference type="GO" id="GO:0005737">
    <property type="term" value="C:cytoplasm"/>
    <property type="evidence" value="ECO:0007669"/>
    <property type="project" value="UniProtKB-SubCell"/>
</dbReference>
<feature type="binding site" evidence="9">
    <location>
        <begin position="309"/>
        <end position="310"/>
    </location>
    <ligand>
        <name>pyridoxal 5'-phosphate</name>
        <dbReference type="ChEBI" id="CHEBI:597326"/>
    </ligand>
</feature>
<evidence type="ECO:0000256" key="6">
    <source>
        <dbReference type="ARBA" id="ARBA00022756"/>
    </source>
</evidence>
<dbReference type="UniPathway" id="UPA00078">
    <property type="reaction ID" value="UER00160"/>
</dbReference>
<evidence type="ECO:0000256" key="4">
    <source>
        <dbReference type="ARBA" id="ARBA00022679"/>
    </source>
</evidence>
<evidence type="ECO:0000256" key="9">
    <source>
        <dbReference type="HAMAP-Rule" id="MF_00834"/>
    </source>
</evidence>
<feature type="binding site" evidence="9">
    <location>
        <position position="246"/>
    </location>
    <ligand>
        <name>pyridoxal 5'-phosphate</name>
        <dbReference type="ChEBI" id="CHEBI:597326"/>
    </ligand>
</feature>
<comment type="catalytic activity">
    <reaction evidence="8 9">
        <text>(8S)-8-amino-7-oxononanoate + S-adenosyl-L-methionine = S-adenosyl-4-methylsulfanyl-2-oxobutanoate + (7R,8S)-7,8-diammoniononanoate</text>
        <dbReference type="Rhea" id="RHEA:16861"/>
        <dbReference type="ChEBI" id="CHEBI:16490"/>
        <dbReference type="ChEBI" id="CHEBI:59789"/>
        <dbReference type="ChEBI" id="CHEBI:149468"/>
        <dbReference type="ChEBI" id="CHEBI:149469"/>
        <dbReference type="EC" id="2.6.1.62"/>
    </reaction>
</comment>
<dbReference type="SUPFAM" id="SSF53383">
    <property type="entry name" value="PLP-dependent transferases"/>
    <property type="match status" value="1"/>
</dbReference>
<sequence>MLIENDYEFDRKHIWHPYSSMKEPLLCYQVVKAKGCKLELYDGKQLIDGMSSWLAAIHGYNHPRLNYAIKKQIKKMSHIMFGGITHPSAISLCRKLIEITPLSLDCVFLSDSGSVSIEVSIKMALQYWLGRSENRQKFLAIKYSYHGDTFAAMSICDPQNSMHNLWQGYLNNNYFAEAPTCGFYDNWDINDFNDFAYIMEQNYKEIAAVIIEPILQGAGGMRIYHPKYLKLVREYCDKYGIILIVDEIATGFGRTGKLFAFEHAKIEPDILCLGKALTGGTMTLAATITTHEIAHTISNSKANCFMHGPTFMGNPIACAVALENINILQNNKWIKQVNNIEKKLSKYLLPLKKLRQISDVRILGAIGVVETYKLINIEAIQKFFVEQGVWIRPFGKLIYLVPPYIIKQHELKKLTQSISLAIENPLNFIN</sequence>
<dbReference type="GO" id="GO:0009102">
    <property type="term" value="P:biotin biosynthetic process"/>
    <property type="evidence" value="ECO:0007669"/>
    <property type="project" value="UniProtKB-UniRule"/>
</dbReference>
<feature type="binding site" evidence="9">
    <location>
        <begin position="113"/>
        <end position="114"/>
    </location>
    <ligand>
        <name>pyridoxal 5'-phosphate</name>
        <dbReference type="ChEBI" id="CHEBI:597326"/>
    </ligand>
</feature>
<keyword evidence="3 9" id="KW-0032">Aminotransferase</keyword>
<dbReference type="CDD" id="cd00610">
    <property type="entry name" value="OAT_like"/>
    <property type="match status" value="1"/>
</dbReference>
<dbReference type="InterPro" id="IPR015421">
    <property type="entry name" value="PyrdxlP-dep_Trfase_major"/>
</dbReference>
<feature type="binding site" evidence="9">
    <location>
        <position position="145"/>
    </location>
    <ligand>
        <name>substrate</name>
    </ligand>
</feature>
<evidence type="ECO:0000313" key="10">
    <source>
        <dbReference type="EMBL" id="PPI88064.1"/>
    </source>
</evidence>
<keyword evidence="5 9" id="KW-0949">S-adenosyl-L-methionine</keyword>
<dbReference type="AlphaFoldDB" id="A0A2P5T0E2"/>
<evidence type="ECO:0000256" key="5">
    <source>
        <dbReference type="ARBA" id="ARBA00022691"/>
    </source>
</evidence>
<dbReference type="RefSeq" id="WP_136130674.1">
    <property type="nucleotide sequence ID" value="NZ_PDKT01000001.1"/>
</dbReference>
<dbReference type="InterPro" id="IPR005814">
    <property type="entry name" value="Aminotrans_3"/>
</dbReference>
<dbReference type="PANTHER" id="PTHR42684">
    <property type="entry name" value="ADENOSYLMETHIONINE-8-AMINO-7-OXONONANOATE AMINOTRANSFERASE"/>
    <property type="match status" value="1"/>
</dbReference>
<dbReference type="NCBIfam" id="NF005940">
    <property type="entry name" value="PRK07986.1"/>
    <property type="match status" value="1"/>
</dbReference>
<name>A0A2P5T0E2_9GAMM</name>
<dbReference type="FunFam" id="3.40.640.10:FF:000041">
    <property type="entry name" value="Adenosylmethionine-8-amino-7-oxononanoate aminotransferase"/>
    <property type="match status" value="1"/>
</dbReference>
<dbReference type="GO" id="GO:0030170">
    <property type="term" value="F:pyridoxal phosphate binding"/>
    <property type="evidence" value="ECO:0007669"/>
    <property type="project" value="UniProtKB-UniRule"/>
</dbReference>
<comment type="subunit">
    <text evidence="9">Homodimer.</text>
</comment>
<dbReference type="Proteomes" id="UP000296153">
    <property type="component" value="Unassembled WGS sequence"/>
</dbReference>
<accession>A0A2P5T0E2</accession>
<dbReference type="GO" id="GO:0004015">
    <property type="term" value="F:adenosylmethionine-8-amino-7-oxononanoate transaminase activity"/>
    <property type="evidence" value="ECO:0007669"/>
    <property type="project" value="UniProtKB-UniRule"/>
</dbReference>
<keyword evidence="9" id="KW-0963">Cytoplasm</keyword>